<protein>
    <submittedName>
        <fullName evidence="2">Uncharacterized protein</fullName>
    </submittedName>
</protein>
<feature type="compositionally biased region" description="Polar residues" evidence="1">
    <location>
        <begin position="11"/>
        <end position="20"/>
    </location>
</feature>
<dbReference type="EMBL" id="GBXM01025658">
    <property type="protein sequence ID" value="JAH82919.1"/>
    <property type="molecule type" value="Transcribed_RNA"/>
</dbReference>
<organism evidence="2">
    <name type="scientific">Anguilla anguilla</name>
    <name type="common">European freshwater eel</name>
    <name type="synonym">Muraena anguilla</name>
    <dbReference type="NCBI Taxonomy" id="7936"/>
    <lineage>
        <taxon>Eukaryota</taxon>
        <taxon>Metazoa</taxon>
        <taxon>Chordata</taxon>
        <taxon>Craniata</taxon>
        <taxon>Vertebrata</taxon>
        <taxon>Euteleostomi</taxon>
        <taxon>Actinopterygii</taxon>
        <taxon>Neopterygii</taxon>
        <taxon>Teleostei</taxon>
        <taxon>Anguilliformes</taxon>
        <taxon>Anguillidae</taxon>
        <taxon>Anguilla</taxon>
    </lineage>
</organism>
<dbReference type="EMBL" id="GBXM01034633">
    <property type="protein sequence ID" value="JAH73944.1"/>
    <property type="molecule type" value="Transcribed_RNA"/>
</dbReference>
<feature type="region of interest" description="Disordered" evidence="1">
    <location>
        <begin position="1"/>
        <end position="20"/>
    </location>
</feature>
<reference evidence="2" key="1">
    <citation type="submission" date="2014-11" db="EMBL/GenBank/DDBJ databases">
        <authorList>
            <person name="Amaro Gonzalez C."/>
        </authorList>
    </citation>
    <scope>NUCLEOTIDE SEQUENCE</scope>
</reference>
<sequence>MTNRKEIRFTNVYNSARENT</sequence>
<evidence type="ECO:0000256" key="1">
    <source>
        <dbReference type="SAM" id="MobiDB-lite"/>
    </source>
</evidence>
<evidence type="ECO:0000313" key="2">
    <source>
        <dbReference type="EMBL" id="JAH73944.1"/>
    </source>
</evidence>
<accession>A0A0E9V749</accession>
<reference evidence="2" key="2">
    <citation type="journal article" date="2015" name="Fish Shellfish Immunol.">
        <title>Early steps in the European eel (Anguilla anguilla)-Vibrio vulnificus interaction in the gills: Role of the RtxA13 toxin.</title>
        <authorList>
            <person name="Callol A."/>
            <person name="Pajuelo D."/>
            <person name="Ebbesson L."/>
            <person name="Teles M."/>
            <person name="MacKenzie S."/>
            <person name="Amaro C."/>
        </authorList>
    </citation>
    <scope>NUCLEOTIDE SEQUENCE</scope>
</reference>
<proteinExistence type="predicted"/>
<name>A0A0E9V749_ANGAN</name>
<dbReference type="AlphaFoldDB" id="A0A0E9V749"/>